<keyword evidence="8" id="KW-0732">Signal</keyword>
<evidence type="ECO:0000256" key="8">
    <source>
        <dbReference type="SAM" id="SignalP"/>
    </source>
</evidence>
<dbReference type="GO" id="GO:0009279">
    <property type="term" value="C:cell outer membrane"/>
    <property type="evidence" value="ECO:0007669"/>
    <property type="project" value="UniProtKB-SubCell"/>
</dbReference>
<feature type="domain" description="TonB-dependent receptor-like beta-barrel" evidence="9">
    <location>
        <begin position="322"/>
        <end position="724"/>
    </location>
</feature>
<dbReference type="EMBL" id="VBPB01000178">
    <property type="protein sequence ID" value="TMQ71221.1"/>
    <property type="molecule type" value="Genomic_DNA"/>
</dbReference>
<dbReference type="SUPFAM" id="SSF56935">
    <property type="entry name" value="Porins"/>
    <property type="match status" value="1"/>
</dbReference>
<protein>
    <recommendedName>
        <fullName evidence="9">TonB-dependent receptor-like beta-barrel domain-containing protein</fullName>
    </recommendedName>
</protein>
<dbReference type="Gene3D" id="2.40.170.20">
    <property type="entry name" value="TonB-dependent receptor, beta-barrel domain"/>
    <property type="match status" value="1"/>
</dbReference>
<feature type="signal peptide" evidence="8">
    <location>
        <begin position="1"/>
        <end position="21"/>
    </location>
</feature>
<dbReference type="Proteomes" id="UP000319771">
    <property type="component" value="Unassembled WGS sequence"/>
</dbReference>
<dbReference type="AlphaFoldDB" id="A0A538U5R0"/>
<keyword evidence="7" id="KW-0998">Cell outer membrane</keyword>
<keyword evidence="6" id="KW-0472">Membrane</keyword>
<accession>A0A538U5R0</accession>
<feature type="chain" id="PRO_5021757659" description="TonB-dependent receptor-like beta-barrel domain-containing protein" evidence="8">
    <location>
        <begin position="22"/>
        <end position="797"/>
    </location>
</feature>
<dbReference type="InterPro" id="IPR036942">
    <property type="entry name" value="Beta-barrel_TonB_sf"/>
</dbReference>
<evidence type="ECO:0000256" key="1">
    <source>
        <dbReference type="ARBA" id="ARBA00004571"/>
    </source>
</evidence>
<dbReference type="GO" id="GO:0015344">
    <property type="term" value="F:siderophore uptake transmembrane transporter activity"/>
    <property type="evidence" value="ECO:0007669"/>
    <property type="project" value="TreeGrafter"/>
</dbReference>
<dbReference type="Pfam" id="PF00593">
    <property type="entry name" value="TonB_dep_Rec_b-barrel"/>
    <property type="match status" value="1"/>
</dbReference>
<evidence type="ECO:0000256" key="3">
    <source>
        <dbReference type="ARBA" id="ARBA00022452"/>
    </source>
</evidence>
<sequence length="797" mass="86168">MSRLLARLCVLVGLVPAAAWAAGGTPDTLAAADSTRARRVVREFATLEVRALLHDLKSGETVHPIAALALHAYPVDGLAQAVALEPGVVVQGEELHVRGGRAGETLVQLDGVTLNEPLRHRPMELPLLAVRSADLVCGAPEARYPGSLAGILDLHTVDPGPHAGGELRWQTDGGRDTRYDRISARATTPLAILGLGIVAAGDATLDDTSLPALRSHARHHVAGLSLGWRAENRLLASFKLAPIAAPQAFALQVLASRKVHEPYDPAWSVDGWVGPDSVGDLVVRPTAQPGFVRYRAADHLPMSDDRQLATLLTVARARGQRRATLALGWLRTRTRLTLGGGEALGGASPGAVYDRDATGDPFHVYRGDFPLSRVSGSDVVSVRADAEPLTTTGNTVKLGAGWSYEDVRMDELDLALAGAPLDARRAYHAWAPGGFAYGQGRWQSAGLVLNGGLRAAYYTAGPRATRQTLPGSRRGTVQMSPRLAITYPLSPRDVLSMSYARLQQDPERDLLYDSRTAISHRQPLGNPALRPAMTRAYEAAVKHLLRADWALQTSFFYHDLAQVAGAREFALPGGATDLRYADDDQGSAAGFELSVIHVAGERGRLEAHYTFMHAWGFESRPEGDPYGPVRDVRTAPIGEEPLSWDRRHSLLVAGAWAWPRLTLSWSSQVGSGLPWTPKPRRQALADVTLVNSRRFGWTETTNLDLHWSPPLALGLQVGLEARNLFGTRGERAATVDGYPNPLINTVFDDDGAYRTETGLGGGAYWTNAGPTPHWVPLHDPRLYDPPRTVRMSVGRSW</sequence>
<keyword evidence="4" id="KW-0812">Transmembrane</keyword>
<comment type="caution">
    <text evidence="10">The sequence shown here is derived from an EMBL/GenBank/DDBJ whole genome shotgun (WGS) entry which is preliminary data.</text>
</comment>
<organism evidence="10 11">
    <name type="scientific">Eiseniibacteriota bacterium</name>
    <dbReference type="NCBI Taxonomy" id="2212470"/>
    <lineage>
        <taxon>Bacteria</taxon>
        <taxon>Candidatus Eiseniibacteriota</taxon>
    </lineage>
</organism>
<evidence type="ECO:0000256" key="5">
    <source>
        <dbReference type="ARBA" id="ARBA00023077"/>
    </source>
</evidence>
<dbReference type="InterPro" id="IPR039426">
    <property type="entry name" value="TonB-dep_rcpt-like"/>
</dbReference>
<keyword evidence="5" id="KW-0798">TonB box</keyword>
<name>A0A538U5R0_UNCEI</name>
<proteinExistence type="predicted"/>
<dbReference type="InterPro" id="IPR000531">
    <property type="entry name" value="Beta-barrel_TonB"/>
</dbReference>
<dbReference type="PANTHER" id="PTHR30069:SF37">
    <property type="entry name" value="FERRIC VIBRIOBACTIN RECEPTOR VIUA"/>
    <property type="match status" value="1"/>
</dbReference>
<evidence type="ECO:0000259" key="9">
    <source>
        <dbReference type="Pfam" id="PF00593"/>
    </source>
</evidence>
<evidence type="ECO:0000256" key="7">
    <source>
        <dbReference type="ARBA" id="ARBA00023237"/>
    </source>
</evidence>
<evidence type="ECO:0000256" key="6">
    <source>
        <dbReference type="ARBA" id="ARBA00023136"/>
    </source>
</evidence>
<gene>
    <name evidence="10" type="ORF">E6K81_10635</name>
</gene>
<keyword evidence="2" id="KW-0813">Transport</keyword>
<evidence type="ECO:0000256" key="2">
    <source>
        <dbReference type="ARBA" id="ARBA00022448"/>
    </source>
</evidence>
<evidence type="ECO:0000313" key="10">
    <source>
        <dbReference type="EMBL" id="TMQ71221.1"/>
    </source>
</evidence>
<dbReference type="PANTHER" id="PTHR30069">
    <property type="entry name" value="TONB-DEPENDENT OUTER MEMBRANE RECEPTOR"/>
    <property type="match status" value="1"/>
</dbReference>
<evidence type="ECO:0000256" key="4">
    <source>
        <dbReference type="ARBA" id="ARBA00022692"/>
    </source>
</evidence>
<keyword evidence="3" id="KW-1134">Transmembrane beta strand</keyword>
<dbReference type="GO" id="GO:0044718">
    <property type="term" value="P:siderophore transmembrane transport"/>
    <property type="evidence" value="ECO:0007669"/>
    <property type="project" value="TreeGrafter"/>
</dbReference>
<evidence type="ECO:0000313" key="11">
    <source>
        <dbReference type="Proteomes" id="UP000319771"/>
    </source>
</evidence>
<comment type="subcellular location">
    <subcellularLocation>
        <location evidence="1">Cell outer membrane</location>
        <topology evidence="1">Multi-pass membrane protein</topology>
    </subcellularLocation>
</comment>
<reference evidence="10 11" key="1">
    <citation type="journal article" date="2019" name="Nat. Microbiol.">
        <title>Mediterranean grassland soil C-N compound turnover is dependent on rainfall and depth, and is mediated by genomically divergent microorganisms.</title>
        <authorList>
            <person name="Diamond S."/>
            <person name="Andeer P.F."/>
            <person name="Li Z."/>
            <person name="Crits-Christoph A."/>
            <person name="Burstein D."/>
            <person name="Anantharaman K."/>
            <person name="Lane K.R."/>
            <person name="Thomas B.C."/>
            <person name="Pan C."/>
            <person name="Northen T.R."/>
            <person name="Banfield J.F."/>
        </authorList>
    </citation>
    <scope>NUCLEOTIDE SEQUENCE [LARGE SCALE GENOMIC DNA]</scope>
    <source>
        <strain evidence="10">WS_11</strain>
    </source>
</reference>